<keyword evidence="2" id="KW-1185">Reference proteome</keyword>
<evidence type="ECO:0000313" key="1">
    <source>
        <dbReference type="EMBL" id="MBP3960390.1"/>
    </source>
</evidence>
<comment type="caution">
    <text evidence="1">The sequence shown here is derived from an EMBL/GenBank/DDBJ whole genome shotgun (WGS) entry which is preliminary data.</text>
</comment>
<reference evidence="1 2" key="1">
    <citation type="submission" date="2021-04" db="EMBL/GenBank/DDBJ databases">
        <authorList>
            <person name="Ivanova A."/>
        </authorList>
    </citation>
    <scope>NUCLEOTIDE SEQUENCE [LARGE SCALE GENOMIC DNA]</scope>
    <source>
        <strain evidence="1 2">G18</strain>
    </source>
</reference>
<evidence type="ECO:0000313" key="2">
    <source>
        <dbReference type="Proteomes" id="UP000676565"/>
    </source>
</evidence>
<dbReference type="InterPro" id="IPR016024">
    <property type="entry name" value="ARM-type_fold"/>
</dbReference>
<proteinExistence type="predicted"/>
<sequence length="436" mass="48423">MFGLFTPKCPLDLAEKTWIERRMLWFAERFGAHRMRNARVVLPTAEFLPDAYTGDYASVRRCLDRMCGYMGIDPEGIALELLPDRLMPDAAGLYEMRAKGHIFIAESRLADPPGLIATIVHELAHEILLRGGHLTGHEPDHETTTDLLPVFLGAGIFAANATIREETKRDGNISWWSVSKQGYLSSIQFGYAMALFAHARGEESPEWRHHLRTDARKTLGTGLRFLRKTGDSLFTPDTVDRRPAVTPALVLERLAMRSPTFRLAALWDVLESGLTDPKLLGAVVAHFKHPDDAIRTAAVRAVPEFGTAALEVVPQLLELLLHDSALRAHVVRSLSALRPPAKDVVPELNRLLLDADTAPEAARALYPYGSEAASALPNLLVALERSLFTYTDATPLYFTVLCTICSNPEQVLRKHFGARDPDLLRTALKELKLRSS</sequence>
<dbReference type="InterPro" id="IPR011989">
    <property type="entry name" value="ARM-like"/>
</dbReference>
<dbReference type="SUPFAM" id="SSF48371">
    <property type="entry name" value="ARM repeat"/>
    <property type="match status" value="1"/>
</dbReference>
<dbReference type="Proteomes" id="UP000676565">
    <property type="component" value="Unassembled WGS sequence"/>
</dbReference>
<dbReference type="EMBL" id="JAGKQQ010000002">
    <property type="protein sequence ID" value="MBP3960390.1"/>
    <property type="molecule type" value="Genomic_DNA"/>
</dbReference>
<gene>
    <name evidence="1" type="ORF">J8F10_34620</name>
</gene>
<dbReference type="Gene3D" id="1.25.10.10">
    <property type="entry name" value="Leucine-rich Repeat Variant"/>
    <property type="match status" value="1"/>
</dbReference>
<name>A0ABS5C3G0_9BACT</name>
<organism evidence="1 2">
    <name type="scientific">Gemmata palustris</name>
    <dbReference type="NCBI Taxonomy" id="2822762"/>
    <lineage>
        <taxon>Bacteria</taxon>
        <taxon>Pseudomonadati</taxon>
        <taxon>Planctomycetota</taxon>
        <taxon>Planctomycetia</taxon>
        <taxon>Gemmatales</taxon>
        <taxon>Gemmataceae</taxon>
        <taxon>Gemmata</taxon>
    </lineage>
</organism>
<protein>
    <submittedName>
        <fullName evidence="1">HEAT repeat domain-containing protein</fullName>
    </submittedName>
</protein>
<accession>A0ABS5C3G0</accession>
<dbReference type="RefSeq" id="WP_210662409.1">
    <property type="nucleotide sequence ID" value="NZ_JAGKQQ010000002.1"/>
</dbReference>